<organism evidence="9 10">
    <name type="scientific">Candidatus Merdicola faecigallinarum</name>
    <dbReference type="NCBI Taxonomy" id="2840862"/>
    <lineage>
        <taxon>Bacteria</taxon>
        <taxon>Bacillati</taxon>
        <taxon>Bacillota</taxon>
        <taxon>Clostridia</taxon>
        <taxon>Candidatus Merdicola</taxon>
    </lineage>
</organism>
<evidence type="ECO:0000256" key="1">
    <source>
        <dbReference type="ARBA" id="ARBA00003283"/>
    </source>
</evidence>
<reference evidence="9" key="1">
    <citation type="submission" date="2020-10" db="EMBL/GenBank/DDBJ databases">
        <authorList>
            <person name="Gilroy R."/>
        </authorList>
    </citation>
    <scope>NUCLEOTIDE SEQUENCE</scope>
    <source>
        <strain evidence="9">CHK195-15760</strain>
    </source>
</reference>
<dbReference type="Gene3D" id="1.10.443.10">
    <property type="entry name" value="Intergrase catalytic core"/>
    <property type="match status" value="1"/>
</dbReference>
<comment type="caution">
    <text evidence="9">The sequence shown here is derived from an EMBL/GenBank/DDBJ whole genome shotgun (WGS) entry which is preliminary data.</text>
</comment>
<evidence type="ECO:0000313" key="10">
    <source>
        <dbReference type="Proteomes" id="UP000824093"/>
    </source>
</evidence>
<evidence type="ECO:0000256" key="6">
    <source>
        <dbReference type="PROSITE-ProRule" id="PRU01248"/>
    </source>
</evidence>
<protein>
    <submittedName>
        <fullName evidence="9">Site-specific integrase</fullName>
    </submittedName>
</protein>
<comment type="similarity">
    <text evidence="2">Belongs to the 'phage' integrase family.</text>
</comment>
<dbReference type="EMBL" id="DVNH01000043">
    <property type="protein sequence ID" value="HIU52084.1"/>
    <property type="molecule type" value="Genomic_DNA"/>
</dbReference>
<accession>A0A9D1S9B8</accession>
<keyword evidence="3" id="KW-0229">DNA integration</keyword>
<evidence type="ECO:0000259" key="8">
    <source>
        <dbReference type="PROSITE" id="PS51900"/>
    </source>
</evidence>
<dbReference type="PANTHER" id="PTHR30349">
    <property type="entry name" value="PHAGE INTEGRASE-RELATED"/>
    <property type="match status" value="1"/>
</dbReference>
<dbReference type="InterPro" id="IPR004107">
    <property type="entry name" value="Integrase_SAM-like_N"/>
</dbReference>
<comment type="function">
    <text evidence="1">Site-specific tyrosine recombinase, which acts by catalyzing the cutting and rejoining of the recombining DNA molecules.</text>
</comment>
<dbReference type="Pfam" id="PF00589">
    <property type="entry name" value="Phage_integrase"/>
    <property type="match status" value="1"/>
</dbReference>
<reference evidence="9" key="2">
    <citation type="journal article" date="2021" name="PeerJ">
        <title>Extensive microbial diversity within the chicken gut microbiome revealed by metagenomics and culture.</title>
        <authorList>
            <person name="Gilroy R."/>
            <person name="Ravi A."/>
            <person name="Getino M."/>
            <person name="Pursley I."/>
            <person name="Horton D.L."/>
            <person name="Alikhan N.F."/>
            <person name="Baker D."/>
            <person name="Gharbi K."/>
            <person name="Hall N."/>
            <person name="Watson M."/>
            <person name="Adriaenssens E.M."/>
            <person name="Foster-Nyarko E."/>
            <person name="Jarju S."/>
            <person name="Secka A."/>
            <person name="Antonio M."/>
            <person name="Oren A."/>
            <person name="Chaudhuri R.R."/>
            <person name="La Ragione R."/>
            <person name="Hildebrand F."/>
            <person name="Pallen M.J."/>
        </authorList>
    </citation>
    <scope>NUCLEOTIDE SEQUENCE</scope>
    <source>
        <strain evidence="9">CHK195-15760</strain>
    </source>
</reference>
<feature type="domain" description="Tyr recombinase" evidence="7">
    <location>
        <begin position="100"/>
        <end position="294"/>
    </location>
</feature>
<dbReference type="Gene3D" id="1.10.150.130">
    <property type="match status" value="1"/>
</dbReference>
<sequence length="296" mass="35120">MNFENIAKDWIENKKVSIKKSTYYNYLFIIEKYLNPEFKGKNIKKIKNYNDYIQKLSENLSAKTVRDIANVLKVILKYYEDKYDYILQINKINMPRVAKKRVKILSTEEKSKLEKYCVEKNTLKALGIIICLNTGMRIGEICSLKWKDIDLEMKKIYVDKTMQRIYNKNKKSSDVIIDRSKTECSIRDIPINKNIYGILKQLKKKYKDNDYFLSGKEDKIIEPRNYQYTFKTILKQCKIRPYKFHILRHTFATNCIEVGLDAKSLSEILGHSNVNITLGIYIHSSDRIKKKYLEKL</sequence>
<dbReference type="InterPro" id="IPR011010">
    <property type="entry name" value="DNA_brk_join_enz"/>
</dbReference>
<dbReference type="PANTHER" id="PTHR30349:SF64">
    <property type="entry name" value="PROPHAGE INTEGRASE INTD-RELATED"/>
    <property type="match status" value="1"/>
</dbReference>
<dbReference type="InterPro" id="IPR044068">
    <property type="entry name" value="CB"/>
</dbReference>
<evidence type="ECO:0000313" key="9">
    <source>
        <dbReference type="EMBL" id="HIU52084.1"/>
    </source>
</evidence>
<dbReference type="GO" id="GO:0015074">
    <property type="term" value="P:DNA integration"/>
    <property type="evidence" value="ECO:0007669"/>
    <property type="project" value="UniProtKB-KW"/>
</dbReference>
<evidence type="ECO:0000256" key="4">
    <source>
        <dbReference type="ARBA" id="ARBA00023125"/>
    </source>
</evidence>
<dbReference type="InterPro" id="IPR010998">
    <property type="entry name" value="Integrase_recombinase_N"/>
</dbReference>
<feature type="domain" description="Core-binding (CB)" evidence="8">
    <location>
        <begin position="1"/>
        <end position="80"/>
    </location>
</feature>
<dbReference type="PROSITE" id="PS51898">
    <property type="entry name" value="TYR_RECOMBINASE"/>
    <property type="match status" value="1"/>
</dbReference>
<gene>
    <name evidence="9" type="ORF">IAB70_05670</name>
</gene>
<name>A0A9D1S9B8_9FIRM</name>
<proteinExistence type="inferred from homology"/>
<dbReference type="SUPFAM" id="SSF56349">
    <property type="entry name" value="DNA breaking-rejoining enzymes"/>
    <property type="match status" value="1"/>
</dbReference>
<dbReference type="Pfam" id="PF14659">
    <property type="entry name" value="Phage_int_SAM_3"/>
    <property type="match status" value="1"/>
</dbReference>
<dbReference type="GO" id="GO:0003677">
    <property type="term" value="F:DNA binding"/>
    <property type="evidence" value="ECO:0007669"/>
    <property type="project" value="UniProtKB-UniRule"/>
</dbReference>
<evidence type="ECO:0000256" key="3">
    <source>
        <dbReference type="ARBA" id="ARBA00022908"/>
    </source>
</evidence>
<dbReference type="InterPro" id="IPR002104">
    <property type="entry name" value="Integrase_catalytic"/>
</dbReference>
<keyword evidence="5" id="KW-0233">DNA recombination</keyword>
<dbReference type="GO" id="GO:0006310">
    <property type="term" value="P:DNA recombination"/>
    <property type="evidence" value="ECO:0007669"/>
    <property type="project" value="UniProtKB-KW"/>
</dbReference>
<evidence type="ECO:0000256" key="2">
    <source>
        <dbReference type="ARBA" id="ARBA00008857"/>
    </source>
</evidence>
<dbReference type="InterPro" id="IPR050090">
    <property type="entry name" value="Tyrosine_recombinase_XerCD"/>
</dbReference>
<evidence type="ECO:0000259" key="7">
    <source>
        <dbReference type="PROSITE" id="PS51898"/>
    </source>
</evidence>
<dbReference type="AlphaFoldDB" id="A0A9D1S9B8"/>
<dbReference type="InterPro" id="IPR013762">
    <property type="entry name" value="Integrase-like_cat_sf"/>
</dbReference>
<dbReference type="CDD" id="cd01189">
    <property type="entry name" value="INT_ICEBs1_C_like"/>
    <property type="match status" value="1"/>
</dbReference>
<evidence type="ECO:0000256" key="5">
    <source>
        <dbReference type="ARBA" id="ARBA00023172"/>
    </source>
</evidence>
<dbReference type="PROSITE" id="PS51900">
    <property type="entry name" value="CB"/>
    <property type="match status" value="1"/>
</dbReference>
<keyword evidence="4 6" id="KW-0238">DNA-binding</keyword>
<dbReference type="Proteomes" id="UP000824093">
    <property type="component" value="Unassembled WGS sequence"/>
</dbReference>